<dbReference type="EMBL" id="AP024233">
    <property type="protein sequence ID" value="BCO08385.1"/>
    <property type="molecule type" value="Genomic_DNA"/>
</dbReference>
<keyword evidence="1" id="KW-0408">Iron</keyword>
<dbReference type="AlphaFoldDB" id="A0A915U086"/>
<dbReference type="GO" id="GO:0051536">
    <property type="term" value="F:iron-sulfur cluster binding"/>
    <property type="evidence" value="ECO:0007669"/>
    <property type="project" value="UniProtKB-KW"/>
</dbReference>
<dbReference type="InterPro" id="IPR014177">
    <property type="entry name" value="Formate_DH_TAT-contain"/>
</dbReference>
<keyword evidence="1" id="KW-0479">Metal-binding</keyword>
<gene>
    <name evidence="2" type="ORF">GF1_07610</name>
</gene>
<dbReference type="PROSITE" id="PS51318">
    <property type="entry name" value="TAT"/>
    <property type="match status" value="1"/>
</dbReference>
<dbReference type="Proteomes" id="UP001063350">
    <property type="component" value="Chromosome"/>
</dbReference>
<evidence type="ECO:0008006" key="4">
    <source>
        <dbReference type="Google" id="ProtNLM"/>
    </source>
</evidence>
<reference evidence="2" key="1">
    <citation type="submission" date="2020-12" db="EMBL/GenBank/DDBJ databases">
        <title>Desulfobium dissulfuricans gen. nov., sp. nov., a novel mesophilic, sulfate-reducing bacterium isolated from a deep-sea hydrothermal vent.</title>
        <authorList>
            <person name="Hashimoto Y."/>
            <person name="Tame A."/>
            <person name="Sawayama S."/>
            <person name="Miyazaki J."/>
            <person name="Takai K."/>
            <person name="Nakagawa S."/>
        </authorList>
    </citation>
    <scope>NUCLEOTIDE SEQUENCE</scope>
    <source>
        <strain evidence="2">GF1</strain>
    </source>
</reference>
<evidence type="ECO:0000256" key="1">
    <source>
        <dbReference type="ARBA" id="ARBA00023014"/>
    </source>
</evidence>
<dbReference type="PIRSF" id="PIRSF036704">
    <property type="entry name" value="UCP036704"/>
    <property type="match status" value="1"/>
</dbReference>
<dbReference type="KEGG" id="ddu:GF1_07610"/>
<name>A0A915U086_9BACT</name>
<evidence type="ECO:0000313" key="3">
    <source>
        <dbReference type="Proteomes" id="UP001063350"/>
    </source>
</evidence>
<sequence length="65" mass="7254">MQQRQDDSRRSFLKSLLAGSAVAAGVVTASRPARATRTSGSRQVQDEVLYRETAAFKDYYKTLRS</sequence>
<accession>A0A915U086</accession>
<dbReference type="InterPro" id="IPR006311">
    <property type="entry name" value="TAT_signal"/>
</dbReference>
<proteinExistence type="predicted"/>
<dbReference type="RefSeq" id="WP_267928285.1">
    <property type="nucleotide sequence ID" value="NZ_AP024233.1"/>
</dbReference>
<protein>
    <recommendedName>
        <fullName evidence="4">Twin-arginine translocation signal domain-containing protein</fullName>
    </recommendedName>
</protein>
<organism evidence="2 3">
    <name type="scientific">Desulfolithobacter dissulfuricans</name>
    <dbReference type="NCBI Taxonomy" id="2795293"/>
    <lineage>
        <taxon>Bacteria</taxon>
        <taxon>Pseudomonadati</taxon>
        <taxon>Thermodesulfobacteriota</taxon>
        <taxon>Desulfobulbia</taxon>
        <taxon>Desulfobulbales</taxon>
        <taxon>Desulfobulbaceae</taxon>
        <taxon>Desulfolithobacter</taxon>
    </lineage>
</organism>
<evidence type="ECO:0000313" key="2">
    <source>
        <dbReference type="EMBL" id="BCO08385.1"/>
    </source>
</evidence>
<keyword evidence="3" id="KW-1185">Reference proteome</keyword>
<keyword evidence="1" id="KW-0411">Iron-sulfur</keyword>